<comment type="caution">
    <text evidence="2">The sequence shown here is derived from an EMBL/GenBank/DDBJ whole genome shotgun (WGS) entry which is preliminary data.</text>
</comment>
<dbReference type="GeneID" id="64704324"/>
<proteinExistence type="predicted"/>
<protein>
    <submittedName>
        <fullName evidence="2">Uncharacterized protein</fullName>
    </submittedName>
</protein>
<feature type="region of interest" description="Disordered" evidence="1">
    <location>
        <begin position="119"/>
        <end position="140"/>
    </location>
</feature>
<evidence type="ECO:0000313" key="2">
    <source>
        <dbReference type="EMBL" id="KAG2097521.1"/>
    </source>
</evidence>
<feature type="compositionally biased region" description="Polar residues" evidence="1">
    <location>
        <begin position="33"/>
        <end position="54"/>
    </location>
</feature>
<feature type="compositionally biased region" description="Polar residues" evidence="1">
    <location>
        <begin position="1"/>
        <end position="14"/>
    </location>
</feature>
<dbReference type="OrthoDB" id="2608786at2759"/>
<feature type="region of interest" description="Disordered" evidence="1">
    <location>
        <begin position="33"/>
        <end position="56"/>
    </location>
</feature>
<feature type="compositionally biased region" description="Basic and acidic residues" evidence="1">
    <location>
        <begin position="119"/>
        <end position="128"/>
    </location>
</feature>
<accession>A0A9P7EZN0</accession>
<gene>
    <name evidence="2" type="ORF">F5147DRAFT_777979</name>
</gene>
<dbReference type="EMBL" id="JABBWM010000065">
    <property type="protein sequence ID" value="KAG2097521.1"/>
    <property type="molecule type" value="Genomic_DNA"/>
</dbReference>
<dbReference type="Proteomes" id="UP000823399">
    <property type="component" value="Unassembled WGS sequence"/>
</dbReference>
<sequence>MSSSIRPATSTSVKGSKAPPSPLICSCEAQTLTSGLSSTPRPRKNTTTTISGSISHKKTLPMDGVLSSKNIQIGTPRAMGTLLTCRSPALLHHLTSMPGNYRFSMKNPASPKFPIMRESDCEDHKDSLSESTDSSDIDHSSNELKAQLVLNATQAQRNVCLAEKMLADCILKENAALRKLYKFKATEAKRKLEDTDIDIGFVHHSVRKSGITLYEDSKPRKCRCESASQVDDNLTRPEGDLTWTLAGSASTTPSATFESEAATLDSESVY</sequence>
<reference evidence="2" key="1">
    <citation type="journal article" date="2020" name="New Phytol.">
        <title>Comparative genomics reveals dynamic genome evolution in host specialist ectomycorrhizal fungi.</title>
        <authorList>
            <person name="Lofgren L.A."/>
            <person name="Nguyen N.H."/>
            <person name="Vilgalys R."/>
            <person name="Ruytinx J."/>
            <person name="Liao H.L."/>
            <person name="Branco S."/>
            <person name="Kuo A."/>
            <person name="LaButti K."/>
            <person name="Lipzen A."/>
            <person name="Andreopoulos W."/>
            <person name="Pangilinan J."/>
            <person name="Riley R."/>
            <person name="Hundley H."/>
            <person name="Na H."/>
            <person name="Barry K."/>
            <person name="Grigoriev I.V."/>
            <person name="Stajich J.E."/>
            <person name="Kennedy P.G."/>
        </authorList>
    </citation>
    <scope>NUCLEOTIDE SEQUENCE</scope>
    <source>
        <strain evidence="2">FC423</strain>
    </source>
</reference>
<name>A0A9P7EZN0_9AGAM</name>
<feature type="region of interest" description="Disordered" evidence="1">
    <location>
        <begin position="1"/>
        <end position="20"/>
    </location>
</feature>
<dbReference type="RefSeq" id="XP_041288555.1">
    <property type="nucleotide sequence ID" value="XM_041442065.1"/>
</dbReference>
<dbReference type="AlphaFoldDB" id="A0A9P7EZN0"/>
<evidence type="ECO:0000313" key="3">
    <source>
        <dbReference type="Proteomes" id="UP000823399"/>
    </source>
</evidence>
<keyword evidence="3" id="KW-1185">Reference proteome</keyword>
<evidence type="ECO:0000256" key="1">
    <source>
        <dbReference type="SAM" id="MobiDB-lite"/>
    </source>
</evidence>
<organism evidence="2 3">
    <name type="scientific">Suillus discolor</name>
    <dbReference type="NCBI Taxonomy" id="1912936"/>
    <lineage>
        <taxon>Eukaryota</taxon>
        <taxon>Fungi</taxon>
        <taxon>Dikarya</taxon>
        <taxon>Basidiomycota</taxon>
        <taxon>Agaricomycotina</taxon>
        <taxon>Agaricomycetes</taxon>
        <taxon>Agaricomycetidae</taxon>
        <taxon>Boletales</taxon>
        <taxon>Suillineae</taxon>
        <taxon>Suillaceae</taxon>
        <taxon>Suillus</taxon>
    </lineage>
</organism>